<comment type="caution">
    <text evidence="3">The sequence shown here is derived from an EMBL/GenBank/DDBJ whole genome shotgun (WGS) entry which is preliminary data.</text>
</comment>
<dbReference type="Proteomes" id="UP000688137">
    <property type="component" value="Unassembled WGS sequence"/>
</dbReference>
<evidence type="ECO:0000256" key="2">
    <source>
        <dbReference type="SAM" id="MobiDB-lite"/>
    </source>
</evidence>
<feature type="coiled-coil region" evidence="1">
    <location>
        <begin position="735"/>
        <end position="762"/>
    </location>
</feature>
<evidence type="ECO:0000313" key="4">
    <source>
        <dbReference type="Proteomes" id="UP000688137"/>
    </source>
</evidence>
<feature type="compositionally biased region" description="Polar residues" evidence="2">
    <location>
        <begin position="396"/>
        <end position="405"/>
    </location>
</feature>
<dbReference type="EMBL" id="CAJJDM010000061">
    <property type="protein sequence ID" value="CAD8078510.1"/>
    <property type="molecule type" value="Genomic_DNA"/>
</dbReference>
<keyword evidence="4" id="KW-1185">Reference proteome</keyword>
<evidence type="ECO:0000256" key="1">
    <source>
        <dbReference type="SAM" id="Coils"/>
    </source>
</evidence>
<feature type="compositionally biased region" description="Basic and acidic residues" evidence="2">
    <location>
        <begin position="431"/>
        <end position="463"/>
    </location>
</feature>
<sequence length="849" mass="99649">MDQNKEKKNEKKAPFIITAPKQVISSAYQHISDFEEKPRFIVDESGNKVFQKLNPPPEKSNVKAGYTELLIRKVSYQEDPYERKECLERFEQLQNKVKIPCPFKCPRNHKIKEKGDLKEKTVEYGRKVIKRNISRLLSATKSKEQTEKLNKLMIKADTLFRSRKIVTNVKQQQQNIYGFDKNLFANVDKWKNVLNTLEKKEQEELQKSKLSFQKQRDEQKQQYVLESTQKRKEKEFKELKDKEIKEQKEQKNKELKEQIMQKELKYKEIQEQKAQKFKKYEQVQNTSKLSENPKIDLTPKNKTSFSHHQESKKQLKPATPSSFLKQQNQQELKNQSFNSISNTQNTQEVNKQINIVKSNQIQHQIIQKQKSNVQTPKSGTSKLKYTKEEQIEIKSVKSNQQSQNKDIQKKENIIIDQPKQNKSQRSHSQRLRSEEERKSNHYSEERKVQEKDEKSRYSEERKSNIQTPKAKNQEYNQKIIMKPKNFTRAGSYKNPNIPKQDNSQKTKVRASSSGKRIQEDKPLNLNNITLPNKIVASNHMQDKIDLSKETQLQKIDQQEQLINDVKIDQNQQNLNNSNEQDIIKQQDNIKDKLNEDSQIIKDVKIQENDSQINKIDKLDEDPKNDTINKLKEDLQINKDDLHINKDIKSNEDIKIIKDDKIQEDNSIIKIDNINQDPPIDKPNQNLSINKIEKVNEDKSINNNDKINDDDVIVSKEIDKTIEFIEQPINKGLLNINDPQKNMNEKEQKMTELEKQMSIMENSIPLQSQNQKGISQFQSTNSLLIKQESNILKESLLTESFVESQFKETKGLDKQLLSSQLNDQDSINLSESQATLKSTLQQSQFQQKQQ</sequence>
<feature type="region of interest" description="Disordered" evidence="2">
    <location>
        <begin position="280"/>
        <end position="320"/>
    </location>
</feature>
<name>A0A8S1MDA9_PARPR</name>
<dbReference type="AlphaFoldDB" id="A0A8S1MDA9"/>
<feature type="compositionally biased region" description="Polar residues" evidence="2">
    <location>
        <begin position="493"/>
        <end position="515"/>
    </location>
</feature>
<evidence type="ECO:0000313" key="3">
    <source>
        <dbReference type="EMBL" id="CAD8078510.1"/>
    </source>
</evidence>
<dbReference type="OMA" id="CPRNHKI"/>
<organism evidence="3 4">
    <name type="scientific">Paramecium primaurelia</name>
    <dbReference type="NCBI Taxonomy" id="5886"/>
    <lineage>
        <taxon>Eukaryota</taxon>
        <taxon>Sar</taxon>
        <taxon>Alveolata</taxon>
        <taxon>Ciliophora</taxon>
        <taxon>Intramacronucleata</taxon>
        <taxon>Oligohymenophorea</taxon>
        <taxon>Peniculida</taxon>
        <taxon>Parameciidae</taxon>
        <taxon>Paramecium</taxon>
    </lineage>
</organism>
<feature type="region of interest" description="Disordered" evidence="2">
    <location>
        <begin position="395"/>
        <end position="518"/>
    </location>
</feature>
<accession>A0A8S1MDA9</accession>
<reference evidence="3" key="1">
    <citation type="submission" date="2021-01" db="EMBL/GenBank/DDBJ databases">
        <authorList>
            <consortium name="Genoscope - CEA"/>
            <person name="William W."/>
        </authorList>
    </citation>
    <scope>NUCLEOTIDE SEQUENCE</scope>
</reference>
<protein>
    <submittedName>
        <fullName evidence="3">Uncharacterized protein</fullName>
    </submittedName>
</protein>
<keyword evidence="1" id="KW-0175">Coiled coil</keyword>
<proteinExistence type="predicted"/>
<gene>
    <name evidence="3" type="ORF">PPRIM_AZ9-3.1.T0600083</name>
</gene>
<feature type="compositionally biased region" description="Polar residues" evidence="2">
    <location>
        <begin position="464"/>
        <end position="476"/>
    </location>
</feature>